<organism evidence="13 14">
    <name type="scientific">Methylomonas aurea</name>
    <dbReference type="NCBI Taxonomy" id="2952224"/>
    <lineage>
        <taxon>Bacteria</taxon>
        <taxon>Pseudomonadati</taxon>
        <taxon>Pseudomonadota</taxon>
        <taxon>Gammaproteobacteria</taxon>
        <taxon>Methylococcales</taxon>
        <taxon>Methylococcaceae</taxon>
        <taxon>Methylomonas</taxon>
    </lineage>
</organism>
<evidence type="ECO:0000256" key="5">
    <source>
        <dbReference type="ARBA" id="ARBA00023180"/>
    </source>
</evidence>
<dbReference type="PANTHER" id="PTHR16631:SF17">
    <property type="entry name" value="GLUCAN ENDO-1,3-BETA-GLUCOSIDASE BTGC"/>
    <property type="match status" value="1"/>
</dbReference>
<keyword evidence="14" id="KW-1185">Reference proteome</keyword>
<evidence type="ECO:0000256" key="7">
    <source>
        <dbReference type="ARBA" id="ARBA00023316"/>
    </source>
</evidence>
<sequence>MINSYSRMPPLKILFCLLFVFLAHGTLAWYQNQPQSAGPDVPSGKLRSLSFAPYHAGFSPIAHKFPLPEHIERDARLIADKTYTIRTYSVRGGMQPTPDYARQYGLDMMMGAWLGDGHPENQTEIQTLIEAANRHPDVVKRVIVGNEVLLRKDMDIDTLIDYIRQVKQAVKQPVTYADVWSSYMQYPQLFREVDFITIHILPYWEDEPVAIEHAADHVEKIVRQIEDKARSVGVDKPILIGESGWPSVGRQRGAAVPSVVNSARYIRDLIQVANRHGFDYNIVEAFNQPWKSHNEGVVGANWGLLDIDREPVFPLTGPVLENPDWLQQFGWAVALSLIATGVGFRELRRLPLPKLAAYLALSQVFSVCLVNLADLSWETSYSAWQQAYTLTMVAANAMLAGLLLIQVAAAAGNRIVAEPYRKALQTAYLLFMTLAVVKTYLLAFDGRYLSFPVEQFAIPALGIFALACCRRLGELVPAADAVAGKHSNRLAFLLGFGIFGVVAGETYSFMSAYDFIQAHPSFGEGLPVALGYVLQNRQLLSWLLCILILALPFWPKPRARRQPQIDIRINGEQR</sequence>
<feature type="transmembrane region" description="Helical" evidence="12">
    <location>
        <begin position="423"/>
        <end position="443"/>
    </location>
</feature>
<evidence type="ECO:0000256" key="6">
    <source>
        <dbReference type="ARBA" id="ARBA00023277"/>
    </source>
</evidence>
<keyword evidence="7" id="KW-0961">Cell wall biogenesis/degradation</keyword>
<keyword evidence="8" id="KW-0624">Polysaccharide degradation</keyword>
<keyword evidence="2" id="KW-1003">Cell membrane</keyword>
<dbReference type="PANTHER" id="PTHR16631">
    <property type="entry name" value="GLUCAN 1,3-BETA-GLUCOSIDASE"/>
    <property type="match status" value="1"/>
</dbReference>
<keyword evidence="12" id="KW-1133">Transmembrane helix</keyword>
<proteinExistence type="predicted"/>
<accession>A0ABT1UHB3</accession>
<evidence type="ECO:0000256" key="3">
    <source>
        <dbReference type="ARBA" id="ARBA00022801"/>
    </source>
</evidence>
<keyword evidence="6" id="KW-0119">Carbohydrate metabolism</keyword>
<evidence type="ECO:0000313" key="14">
    <source>
        <dbReference type="Proteomes" id="UP001524569"/>
    </source>
</evidence>
<reference evidence="13 14" key="1">
    <citation type="submission" date="2022-07" db="EMBL/GenBank/DDBJ databases">
        <title>Methylomonas rivi sp. nov., Methylomonas rosea sp. nov., Methylomonas aureus sp. nov. and Methylomonas subterranea sp. nov., four novel methanotrophs isolated from a freshwater creek and the deep terrestrial subsurface.</title>
        <authorList>
            <person name="Abin C."/>
            <person name="Sankaranarayanan K."/>
            <person name="Garner C."/>
            <person name="Sindelar R."/>
            <person name="Kotary K."/>
            <person name="Garner R."/>
            <person name="Barclay S."/>
            <person name="Lawson P."/>
            <person name="Krumholz L."/>
        </authorList>
    </citation>
    <scope>NUCLEOTIDE SEQUENCE [LARGE SCALE GENOMIC DNA]</scope>
    <source>
        <strain evidence="13 14">SURF-1</strain>
    </source>
</reference>
<evidence type="ECO:0000256" key="2">
    <source>
        <dbReference type="ARBA" id="ARBA00022475"/>
    </source>
</evidence>
<evidence type="ECO:0000256" key="12">
    <source>
        <dbReference type="SAM" id="Phobius"/>
    </source>
</evidence>
<evidence type="ECO:0000256" key="9">
    <source>
        <dbReference type="ARBA" id="ARBA00037649"/>
    </source>
</evidence>
<dbReference type="InterPro" id="IPR050732">
    <property type="entry name" value="Beta-glucan_modifiers"/>
</dbReference>
<keyword evidence="3" id="KW-0378">Hydrolase</keyword>
<keyword evidence="4 12" id="KW-0472">Membrane</keyword>
<evidence type="ECO:0000256" key="1">
    <source>
        <dbReference type="ARBA" id="ARBA00004236"/>
    </source>
</evidence>
<keyword evidence="12" id="KW-0812">Transmembrane</keyword>
<dbReference type="Gene3D" id="3.20.20.80">
    <property type="entry name" value="Glycosidases"/>
    <property type="match status" value="1"/>
</dbReference>
<comment type="subcellular location">
    <subcellularLocation>
        <location evidence="1">Cell membrane</location>
    </subcellularLocation>
</comment>
<feature type="transmembrane region" description="Helical" evidence="12">
    <location>
        <begin position="387"/>
        <end position="411"/>
    </location>
</feature>
<evidence type="ECO:0000256" key="4">
    <source>
        <dbReference type="ARBA" id="ARBA00023136"/>
    </source>
</evidence>
<evidence type="ECO:0000313" key="13">
    <source>
        <dbReference type="EMBL" id="MCQ8181099.1"/>
    </source>
</evidence>
<feature type="transmembrane region" description="Helical" evidence="12">
    <location>
        <begin position="356"/>
        <end position="375"/>
    </location>
</feature>
<feature type="transmembrane region" description="Helical" evidence="12">
    <location>
        <begin position="490"/>
        <end position="510"/>
    </location>
</feature>
<dbReference type="Proteomes" id="UP001524569">
    <property type="component" value="Unassembled WGS sequence"/>
</dbReference>
<gene>
    <name evidence="13" type="ORF">NP603_08265</name>
</gene>
<dbReference type="InterPro" id="IPR017853">
    <property type="entry name" value="GH"/>
</dbReference>
<dbReference type="SUPFAM" id="SSF51445">
    <property type="entry name" value="(Trans)glycosidases"/>
    <property type="match status" value="1"/>
</dbReference>
<comment type="function">
    <text evidence="9">Glucanases play a role in cell expansion during growth, in cell-cell fusion during mating, and in spore release during sporulation. This enzyme may be involved in beta-glucan degradation. Active on laminarin and lichenan.</text>
</comment>
<protein>
    <recommendedName>
        <fullName evidence="11">Endo-1,3-beta-glucanase btgC</fullName>
    </recommendedName>
    <alternativeName>
        <fullName evidence="10">Laminarinase btgC</fullName>
    </alternativeName>
</protein>
<dbReference type="EMBL" id="JANIBM010000007">
    <property type="protein sequence ID" value="MCQ8181099.1"/>
    <property type="molecule type" value="Genomic_DNA"/>
</dbReference>
<evidence type="ECO:0000256" key="10">
    <source>
        <dbReference type="ARBA" id="ARBA00042373"/>
    </source>
</evidence>
<comment type="caution">
    <text evidence="13">The sequence shown here is derived from an EMBL/GenBank/DDBJ whole genome shotgun (WGS) entry which is preliminary data.</text>
</comment>
<name>A0ABT1UHB3_9GAMM</name>
<evidence type="ECO:0000256" key="11">
    <source>
        <dbReference type="ARBA" id="ARBA00043078"/>
    </source>
</evidence>
<keyword evidence="5" id="KW-0325">Glycoprotein</keyword>
<dbReference type="RefSeq" id="WP_256610387.1">
    <property type="nucleotide sequence ID" value="NZ_JANIBM010000007.1"/>
</dbReference>
<evidence type="ECO:0000256" key="8">
    <source>
        <dbReference type="ARBA" id="ARBA00023326"/>
    </source>
</evidence>
<feature type="transmembrane region" description="Helical" evidence="12">
    <location>
        <begin position="539"/>
        <end position="555"/>
    </location>
</feature>